<organism evidence="2">
    <name type="scientific">Cacopsylla melanoneura</name>
    <dbReference type="NCBI Taxonomy" id="428564"/>
    <lineage>
        <taxon>Eukaryota</taxon>
        <taxon>Metazoa</taxon>
        <taxon>Ecdysozoa</taxon>
        <taxon>Arthropoda</taxon>
        <taxon>Hexapoda</taxon>
        <taxon>Insecta</taxon>
        <taxon>Pterygota</taxon>
        <taxon>Neoptera</taxon>
        <taxon>Paraneoptera</taxon>
        <taxon>Hemiptera</taxon>
        <taxon>Sternorrhyncha</taxon>
        <taxon>Psylloidea</taxon>
        <taxon>Psyllidae</taxon>
        <taxon>Psyllinae</taxon>
        <taxon>Cacopsylla</taxon>
    </lineage>
</organism>
<sequence length="160" mass="17843">MIYLCRVVPVVLFLSNEHVLVVGVFRIIEGMNETVQGWVWGGRVLGGLLFIHLFKEVYIFGFVWPIKMLSGHCPVRVRVFHLFPVVVCIVSMFPNFRLSYAVGALFRGVGRLCSDEIVGVIDSVFIRLRGGKNIEPTVELFIPGCGVMELTSGTLSSTPR</sequence>
<proteinExistence type="predicted"/>
<accession>A0A8D9BMI5</accession>
<keyword evidence="1" id="KW-0812">Transmembrane</keyword>
<name>A0A8D9BMI5_9HEMI</name>
<evidence type="ECO:0000313" key="2">
    <source>
        <dbReference type="EMBL" id="CAG6786796.1"/>
    </source>
</evidence>
<evidence type="ECO:0000256" key="1">
    <source>
        <dbReference type="SAM" id="Phobius"/>
    </source>
</evidence>
<keyword evidence="1" id="KW-0472">Membrane</keyword>
<keyword evidence="1" id="KW-1133">Transmembrane helix</keyword>
<dbReference type="AlphaFoldDB" id="A0A8D9BMI5"/>
<dbReference type="EMBL" id="HBUF01650330">
    <property type="protein sequence ID" value="CAG6786796.1"/>
    <property type="molecule type" value="Transcribed_RNA"/>
</dbReference>
<protein>
    <submittedName>
        <fullName evidence="2">Uncharacterized protein</fullName>
    </submittedName>
</protein>
<feature type="transmembrane region" description="Helical" evidence="1">
    <location>
        <begin position="7"/>
        <end position="28"/>
    </location>
</feature>
<feature type="transmembrane region" description="Helical" evidence="1">
    <location>
        <begin position="75"/>
        <end position="93"/>
    </location>
</feature>
<reference evidence="2" key="1">
    <citation type="submission" date="2021-05" db="EMBL/GenBank/DDBJ databases">
        <authorList>
            <person name="Alioto T."/>
            <person name="Alioto T."/>
            <person name="Gomez Garrido J."/>
        </authorList>
    </citation>
    <scope>NUCLEOTIDE SEQUENCE</scope>
</reference>
<feature type="transmembrane region" description="Helical" evidence="1">
    <location>
        <begin position="40"/>
        <end position="63"/>
    </location>
</feature>